<dbReference type="InterPro" id="IPR002213">
    <property type="entry name" value="UDP_glucos_trans"/>
</dbReference>
<dbReference type="FunFam" id="3.40.50.2000:FF:000056">
    <property type="entry name" value="Glycosyltransferase"/>
    <property type="match status" value="1"/>
</dbReference>
<dbReference type="Gene3D" id="3.40.50.2000">
    <property type="entry name" value="Glycogen Phosphorylase B"/>
    <property type="match status" value="2"/>
</dbReference>
<dbReference type="SUPFAM" id="SSF53756">
    <property type="entry name" value="UDP-Glycosyltransferase/glycogen phosphorylase"/>
    <property type="match status" value="1"/>
</dbReference>
<evidence type="ECO:0000313" key="5">
    <source>
        <dbReference type="Proteomes" id="UP000189703"/>
    </source>
</evidence>
<dbReference type="InterPro" id="IPR050481">
    <property type="entry name" value="UDP-glycosyltransf_plant"/>
</dbReference>
<dbReference type="PANTHER" id="PTHR48048">
    <property type="entry name" value="GLYCOSYLTRANSFERASE"/>
    <property type="match status" value="1"/>
</dbReference>
<dbReference type="CDD" id="cd03784">
    <property type="entry name" value="GT1_Gtf-like"/>
    <property type="match status" value="1"/>
</dbReference>
<dbReference type="OMA" id="PYMPACL"/>
<evidence type="ECO:0000256" key="1">
    <source>
        <dbReference type="ARBA" id="ARBA00009995"/>
    </source>
</evidence>
<dbReference type="RefSeq" id="XP_010260709.1">
    <property type="nucleotide sequence ID" value="XM_010262407.2"/>
</dbReference>
<keyword evidence="5" id="KW-1185">Reference proteome</keyword>
<keyword evidence="2 3" id="KW-0808">Transferase</keyword>
<reference evidence="6" key="1">
    <citation type="submission" date="2025-08" db="UniProtKB">
        <authorList>
            <consortium name="RefSeq"/>
        </authorList>
    </citation>
    <scope>IDENTIFICATION</scope>
</reference>
<dbReference type="GO" id="GO:0035251">
    <property type="term" value="F:UDP-glucosyltransferase activity"/>
    <property type="evidence" value="ECO:0007669"/>
    <property type="project" value="InterPro"/>
</dbReference>
<dbReference type="Proteomes" id="UP000189703">
    <property type="component" value="Unplaced"/>
</dbReference>
<dbReference type="KEGG" id="nnu:104599738"/>
<dbReference type="InParanoid" id="A0A1U8A6U0"/>
<dbReference type="PANTHER" id="PTHR48048:SF83">
    <property type="entry name" value="GLYCOSYLTRANSFERASE"/>
    <property type="match status" value="1"/>
</dbReference>
<dbReference type="GeneID" id="104599738"/>
<organism evidence="5 6">
    <name type="scientific">Nelumbo nucifera</name>
    <name type="common">Sacred lotus</name>
    <dbReference type="NCBI Taxonomy" id="4432"/>
    <lineage>
        <taxon>Eukaryota</taxon>
        <taxon>Viridiplantae</taxon>
        <taxon>Streptophyta</taxon>
        <taxon>Embryophyta</taxon>
        <taxon>Tracheophyta</taxon>
        <taxon>Spermatophyta</taxon>
        <taxon>Magnoliopsida</taxon>
        <taxon>Proteales</taxon>
        <taxon>Nelumbonaceae</taxon>
        <taxon>Nelumbo</taxon>
    </lineage>
</organism>
<evidence type="ECO:0000256" key="2">
    <source>
        <dbReference type="ARBA" id="ARBA00022679"/>
    </source>
</evidence>
<sequence length="474" mass="52989">MKKAELIFFPSRGIGHLVSTVELAQRLVERDDRLSATVLTLPATATSPYTESLDSTLTQVRLISLPRVDLSGMENLSGESFISQFMDRHITFVKDAITQRISTDSVRLAGLVVDLFSTTIVDLADELGIPAYLYFTSGAAMLGVMLHLPNLVTDITEDLKDYPGELVIPSFVNSVPPLVLPKVLLNNKENGYVWMLTHARNFRRTKGIIVNTFVEIEPHAIHSFKVDSQIPPVYPVGPLLDLNGKFHSPSNRPQFDKIMRWLDQQPPSSVIFLCFGSRGSFSVSQTKEIALGLERSGYRFLWSLRQPEPSKSRFAPPSDYSYTNLEEVLPDGFLNRTEGRGLVCGWSPQVEVLAHPATGGFLSHCGWNSILESLWFGVPILVWPLYAEQKLNAFRLVMELGLAVEMGCVSRRNGDDFVKAEDVERGVRIMMDGDNEVRRKVKEIQERSRKAVAQGGSSFVSLGRLIHDVIERIL</sequence>
<evidence type="ECO:0000256" key="3">
    <source>
        <dbReference type="RuleBase" id="RU003718"/>
    </source>
</evidence>
<dbReference type="PROSITE" id="PS00375">
    <property type="entry name" value="UDPGT"/>
    <property type="match status" value="1"/>
</dbReference>
<dbReference type="OrthoDB" id="5835829at2759"/>
<dbReference type="AlphaFoldDB" id="A0A1U8A6U0"/>
<protein>
    <recommendedName>
        <fullName evidence="4">Glycosyltransferase</fullName>
        <ecNumber evidence="4">2.4.1.-</ecNumber>
    </recommendedName>
</protein>
<dbReference type="FunCoup" id="A0A1U8A6U0">
    <property type="interactions" value="657"/>
</dbReference>
<dbReference type="eggNOG" id="KOG1192">
    <property type="taxonomic scope" value="Eukaryota"/>
</dbReference>
<accession>A0A1U8A6U0</accession>
<gene>
    <name evidence="6" type="primary">LOC104599738</name>
</gene>
<comment type="similarity">
    <text evidence="1 3">Belongs to the UDP-glycosyltransferase family.</text>
</comment>
<proteinExistence type="inferred from homology"/>
<dbReference type="EC" id="2.4.1.-" evidence="4"/>
<keyword evidence="3" id="KW-0328">Glycosyltransferase</keyword>
<evidence type="ECO:0000256" key="4">
    <source>
        <dbReference type="RuleBase" id="RU362057"/>
    </source>
</evidence>
<dbReference type="Pfam" id="PF00201">
    <property type="entry name" value="UDPGT"/>
    <property type="match status" value="1"/>
</dbReference>
<evidence type="ECO:0000313" key="6">
    <source>
        <dbReference type="RefSeq" id="XP_010260709.1"/>
    </source>
</evidence>
<dbReference type="InterPro" id="IPR035595">
    <property type="entry name" value="UDP_glycos_trans_CS"/>
</dbReference>
<name>A0A1U8A6U0_NELNU</name>